<dbReference type="PRINTS" id="PR00509">
    <property type="entry name" value="PGMPMM"/>
</dbReference>
<feature type="domain" description="Alpha-D-phosphohexomutase alpha/beta/alpha" evidence="14">
    <location>
        <begin position="259"/>
        <end position="367"/>
    </location>
</feature>
<dbReference type="EMBL" id="APGJ01000007">
    <property type="protein sequence ID" value="EYD71078.1"/>
    <property type="molecule type" value="Genomic_DNA"/>
</dbReference>
<keyword evidence="4 8" id="KW-0460">Magnesium</keyword>
<dbReference type="SUPFAM" id="SSF53738">
    <property type="entry name" value="Phosphoglucomutase, first 3 domains"/>
    <property type="match status" value="3"/>
</dbReference>
<feature type="modified residue" description="Phosphoserine" evidence="8">
    <location>
        <position position="103"/>
    </location>
</feature>
<evidence type="ECO:0000256" key="5">
    <source>
        <dbReference type="ARBA" id="ARBA00023235"/>
    </source>
</evidence>
<evidence type="ECO:0000259" key="12">
    <source>
        <dbReference type="Pfam" id="PF02878"/>
    </source>
</evidence>
<feature type="active site" description="Phosphoserine intermediate" evidence="8">
    <location>
        <position position="103"/>
    </location>
</feature>
<keyword evidence="16" id="KW-1185">Reference proteome</keyword>
<organism evidence="15 16">
    <name type="scientific">Limimaricola hongkongensis DSM 17492</name>
    <dbReference type="NCBI Taxonomy" id="1122180"/>
    <lineage>
        <taxon>Bacteria</taxon>
        <taxon>Pseudomonadati</taxon>
        <taxon>Pseudomonadota</taxon>
        <taxon>Alphaproteobacteria</taxon>
        <taxon>Rhodobacterales</taxon>
        <taxon>Paracoccaceae</taxon>
        <taxon>Limimaricola</taxon>
    </lineage>
</organism>
<dbReference type="RefSeq" id="WP_017927171.1">
    <property type="nucleotide sequence ID" value="NZ_KB822995.1"/>
</dbReference>
<dbReference type="InterPro" id="IPR016055">
    <property type="entry name" value="A-D-PHexomutase_a/b/a-I/II/III"/>
</dbReference>
<comment type="caution">
    <text evidence="15">The sequence shown here is derived from an EMBL/GenBank/DDBJ whole genome shotgun (WGS) entry which is preliminary data.</text>
</comment>
<reference evidence="15 16" key="1">
    <citation type="submission" date="2013-03" db="EMBL/GenBank/DDBJ databases">
        <authorList>
            <person name="Fiebig A."/>
            <person name="Goeker M."/>
            <person name="Klenk H.-P.P."/>
        </authorList>
    </citation>
    <scope>NUCLEOTIDE SEQUENCE [LARGE SCALE GENOMIC DNA]</scope>
    <source>
        <strain evidence="15 16">DSM 17492</strain>
    </source>
</reference>
<dbReference type="Pfam" id="PF02880">
    <property type="entry name" value="PGM_PMM_III"/>
    <property type="match status" value="1"/>
</dbReference>
<protein>
    <recommendedName>
        <fullName evidence="7 8">Phosphoglucosamine mutase</fullName>
        <ecNumber evidence="6 8">5.4.2.10</ecNumber>
    </recommendedName>
</protein>
<accession>A0A017HAD5</accession>
<dbReference type="GO" id="GO:0005829">
    <property type="term" value="C:cytosol"/>
    <property type="evidence" value="ECO:0007669"/>
    <property type="project" value="TreeGrafter"/>
</dbReference>
<dbReference type="HOGENOM" id="CLU_016950_7_0_5"/>
<evidence type="ECO:0000256" key="2">
    <source>
        <dbReference type="ARBA" id="ARBA00022553"/>
    </source>
</evidence>
<dbReference type="GO" id="GO:0005975">
    <property type="term" value="P:carbohydrate metabolic process"/>
    <property type="evidence" value="ECO:0007669"/>
    <property type="project" value="InterPro"/>
</dbReference>
<evidence type="ECO:0000256" key="1">
    <source>
        <dbReference type="ARBA" id="ARBA00010231"/>
    </source>
</evidence>
<dbReference type="NCBIfam" id="NF008139">
    <property type="entry name" value="PRK10887.1"/>
    <property type="match status" value="1"/>
</dbReference>
<dbReference type="AlphaFoldDB" id="A0A017HAD5"/>
<evidence type="ECO:0000313" key="16">
    <source>
        <dbReference type="Proteomes" id="UP000025047"/>
    </source>
</evidence>
<dbReference type="PATRIC" id="fig|1122180.6.peg.2706"/>
<proteinExistence type="inferred from homology"/>
<dbReference type="InterPro" id="IPR016066">
    <property type="entry name" value="A-D-PHexomutase_CS"/>
</dbReference>
<evidence type="ECO:0000256" key="7">
    <source>
        <dbReference type="ARBA" id="ARBA00068193"/>
    </source>
</evidence>
<dbReference type="EC" id="5.4.2.10" evidence="6 8"/>
<feature type="binding site" evidence="8">
    <location>
        <position position="246"/>
    </location>
    <ligand>
        <name>Mg(2+)</name>
        <dbReference type="ChEBI" id="CHEBI:18420"/>
    </ligand>
</feature>
<dbReference type="PANTHER" id="PTHR42946:SF1">
    <property type="entry name" value="PHOSPHOGLUCOMUTASE (ALPHA-D-GLUCOSE-1,6-BISPHOSPHATE-DEPENDENT)"/>
    <property type="match status" value="1"/>
</dbReference>
<keyword evidence="5 8" id="KW-0413">Isomerase</keyword>
<comment type="similarity">
    <text evidence="1 8 9">Belongs to the phosphohexose mutase family.</text>
</comment>
<dbReference type="InterPro" id="IPR006352">
    <property type="entry name" value="GlmM_bact"/>
</dbReference>
<dbReference type="GO" id="GO:0006048">
    <property type="term" value="P:UDP-N-acetylglucosamine biosynthetic process"/>
    <property type="evidence" value="ECO:0007669"/>
    <property type="project" value="TreeGrafter"/>
</dbReference>
<dbReference type="SUPFAM" id="SSF55957">
    <property type="entry name" value="Phosphoglucomutase, C-terminal domain"/>
    <property type="match status" value="1"/>
</dbReference>
<name>A0A017HAD5_9RHOB</name>
<dbReference type="InterPro" id="IPR005845">
    <property type="entry name" value="A-D-PHexomutase_a/b/a-II"/>
</dbReference>
<comment type="catalytic activity">
    <reaction evidence="8 10">
        <text>alpha-D-glucosamine 1-phosphate = D-glucosamine 6-phosphate</text>
        <dbReference type="Rhea" id="RHEA:23424"/>
        <dbReference type="ChEBI" id="CHEBI:58516"/>
        <dbReference type="ChEBI" id="CHEBI:58725"/>
        <dbReference type="EC" id="5.4.2.10"/>
    </reaction>
</comment>
<dbReference type="InterPro" id="IPR005841">
    <property type="entry name" value="Alpha-D-phosphohexomutase_SF"/>
</dbReference>
<evidence type="ECO:0000259" key="14">
    <source>
        <dbReference type="Pfam" id="PF02880"/>
    </source>
</evidence>
<feature type="binding site" description="via phosphate group" evidence="8">
    <location>
        <position position="103"/>
    </location>
    <ligand>
        <name>Mg(2+)</name>
        <dbReference type="ChEBI" id="CHEBI:18420"/>
    </ligand>
</feature>
<dbReference type="CDD" id="cd05802">
    <property type="entry name" value="GlmM"/>
    <property type="match status" value="1"/>
</dbReference>
<dbReference type="PANTHER" id="PTHR42946">
    <property type="entry name" value="PHOSPHOHEXOSE MUTASE"/>
    <property type="match status" value="1"/>
</dbReference>
<dbReference type="Gene3D" id="3.30.310.50">
    <property type="entry name" value="Alpha-D-phosphohexomutase, C-terminal domain"/>
    <property type="match status" value="1"/>
</dbReference>
<feature type="domain" description="Alpha-D-phosphohexomutase alpha/beta/alpha" evidence="13">
    <location>
        <begin position="159"/>
        <end position="255"/>
    </location>
</feature>
<evidence type="ECO:0000256" key="3">
    <source>
        <dbReference type="ARBA" id="ARBA00022723"/>
    </source>
</evidence>
<dbReference type="InterPro" id="IPR050060">
    <property type="entry name" value="Phosphoglucosamine_mutase"/>
</dbReference>
<dbReference type="GO" id="GO:0009252">
    <property type="term" value="P:peptidoglycan biosynthetic process"/>
    <property type="evidence" value="ECO:0007669"/>
    <property type="project" value="TreeGrafter"/>
</dbReference>
<dbReference type="FunFam" id="3.40.120.10:FF:000002">
    <property type="entry name" value="Phosphoglucosamine mutase"/>
    <property type="match status" value="1"/>
</dbReference>
<gene>
    <name evidence="8" type="primary">glmM</name>
    <name evidence="15" type="ORF">Lokhon_02723</name>
</gene>
<evidence type="ECO:0000256" key="10">
    <source>
        <dbReference type="RuleBase" id="RU004327"/>
    </source>
</evidence>
<comment type="cofactor">
    <cofactor evidence="8">
        <name>Mg(2+)</name>
        <dbReference type="ChEBI" id="CHEBI:18420"/>
    </cofactor>
    <text evidence="8">Binds 1 Mg(2+) ion per subunit.</text>
</comment>
<dbReference type="Pfam" id="PF02878">
    <property type="entry name" value="PGM_PMM_I"/>
    <property type="match status" value="1"/>
</dbReference>
<dbReference type="Pfam" id="PF02879">
    <property type="entry name" value="PGM_PMM_II"/>
    <property type="match status" value="1"/>
</dbReference>
<dbReference type="Proteomes" id="UP000025047">
    <property type="component" value="Unassembled WGS sequence"/>
</dbReference>
<dbReference type="GO" id="GO:0008966">
    <property type="term" value="F:phosphoglucosamine mutase activity"/>
    <property type="evidence" value="ECO:0007669"/>
    <property type="project" value="UniProtKB-UniRule"/>
</dbReference>
<dbReference type="GO" id="GO:0000287">
    <property type="term" value="F:magnesium ion binding"/>
    <property type="evidence" value="ECO:0007669"/>
    <property type="project" value="UniProtKB-UniRule"/>
</dbReference>
<dbReference type="Gene3D" id="3.40.120.10">
    <property type="entry name" value="Alpha-D-Glucose-1,6-Bisphosphate, subunit A, domain 3"/>
    <property type="match status" value="3"/>
</dbReference>
<dbReference type="InterPro" id="IPR005843">
    <property type="entry name" value="A-D-PHexomutase_C"/>
</dbReference>
<evidence type="ECO:0000256" key="4">
    <source>
        <dbReference type="ARBA" id="ARBA00022842"/>
    </source>
</evidence>
<dbReference type="eggNOG" id="COG1109">
    <property type="taxonomic scope" value="Bacteria"/>
</dbReference>
<evidence type="ECO:0000256" key="6">
    <source>
        <dbReference type="ARBA" id="ARBA00066330"/>
    </source>
</evidence>
<dbReference type="InterPro" id="IPR036900">
    <property type="entry name" value="A-D-PHexomutase_C_sf"/>
</dbReference>
<sequence>MTSKLFGTDGVRGTANTWPMTAEIALKIGSAAGRYFRNDGSNGHRVVIGKDTRLSGYMFENALTAGLTSTGMNALLLGPVPTPAVGLLTHSMRADVGIMISASHNPHHDNGIKFFGPDGFKLSDEAEAEIEAMVAGEVEPAKAVNIGRAKRVDDGRFRYAERVKSTFPQGRRLDGLKVVIDCAHGAAYKVAPEVLWELGATVIPVGVEPDGTNINKNCGSTAPRHAAARVLEEGADLGICLDGDADRVIIIDETGQIADGDQLMALMAGRWAESGRLQGGTLVATVMSNLGLERFMTARGLTLERTKVGDRYVVEAMRRGGWNLGGEQSGHIVMTDYATTGDGLLAGLQFLAAMIETGKPASTLLRQFDRVPQLLKNVRYAPGQDPLDTAAVKAAISQAEGQLDGKGRLLIRKSGTEPLIRVMAECEDDGLLSQVVEGIVAEVKSIA</sequence>
<dbReference type="NCBIfam" id="TIGR01455">
    <property type="entry name" value="glmM"/>
    <property type="match status" value="1"/>
</dbReference>
<evidence type="ECO:0000259" key="11">
    <source>
        <dbReference type="Pfam" id="PF00408"/>
    </source>
</evidence>
<dbReference type="STRING" id="1122180.Lokhon_02723"/>
<evidence type="ECO:0000259" key="13">
    <source>
        <dbReference type="Pfam" id="PF02879"/>
    </source>
</evidence>
<dbReference type="HAMAP" id="MF_01554_B">
    <property type="entry name" value="GlmM_B"/>
    <property type="match status" value="1"/>
</dbReference>
<dbReference type="InterPro" id="IPR005844">
    <property type="entry name" value="A-D-PHexomutase_a/b/a-I"/>
</dbReference>
<dbReference type="Pfam" id="PF00408">
    <property type="entry name" value="PGM_PMM_IV"/>
    <property type="match status" value="1"/>
</dbReference>
<feature type="binding site" evidence="8">
    <location>
        <position position="244"/>
    </location>
    <ligand>
        <name>Mg(2+)</name>
        <dbReference type="ChEBI" id="CHEBI:18420"/>
    </ligand>
</feature>
<comment type="function">
    <text evidence="8 10">Catalyzes the conversion of glucosamine-6-phosphate to glucosamine-1-phosphate.</text>
</comment>
<evidence type="ECO:0000256" key="8">
    <source>
        <dbReference type="HAMAP-Rule" id="MF_01554"/>
    </source>
</evidence>
<feature type="domain" description="Alpha-D-phosphohexomutase alpha/beta/alpha" evidence="12">
    <location>
        <begin position="4"/>
        <end position="136"/>
    </location>
</feature>
<dbReference type="FunFam" id="3.40.120.10:FF:000001">
    <property type="entry name" value="Phosphoglucosamine mutase"/>
    <property type="match status" value="1"/>
</dbReference>
<comment type="PTM">
    <text evidence="8">Activated by phosphorylation.</text>
</comment>
<dbReference type="GO" id="GO:0004615">
    <property type="term" value="F:phosphomannomutase activity"/>
    <property type="evidence" value="ECO:0007669"/>
    <property type="project" value="TreeGrafter"/>
</dbReference>
<dbReference type="FunFam" id="3.30.310.50:FF:000001">
    <property type="entry name" value="Phosphoglucosamine mutase"/>
    <property type="match status" value="1"/>
</dbReference>
<dbReference type="OrthoDB" id="9803322at2"/>
<keyword evidence="2 8" id="KW-0597">Phosphoprotein</keyword>
<keyword evidence="3 8" id="KW-0479">Metal-binding</keyword>
<feature type="domain" description="Alpha-D-phosphohexomutase C-terminal" evidence="11">
    <location>
        <begin position="375"/>
        <end position="440"/>
    </location>
</feature>
<feature type="binding site" evidence="8">
    <location>
        <position position="242"/>
    </location>
    <ligand>
        <name>Mg(2+)</name>
        <dbReference type="ChEBI" id="CHEBI:18420"/>
    </ligand>
</feature>
<evidence type="ECO:0000256" key="9">
    <source>
        <dbReference type="RuleBase" id="RU004326"/>
    </source>
</evidence>
<dbReference type="PROSITE" id="PS00710">
    <property type="entry name" value="PGM_PMM"/>
    <property type="match status" value="1"/>
</dbReference>
<evidence type="ECO:0000313" key="15">
    <source>
        <dbReference type="EMBL" id="EYD71078.1"/>
    </source>
</evidence>
<dbReference type="InterPro" id="IPR005846">
    <property type="entry name" value="A-D-PHexomutase_a/b/a-III"/>
</dbReference>